<evidence type="ECO:0000256" key="1">
    <source>
        <dbReference type="ARBA" id="ARBA00001933"/>
    </source>
</evidence>
<dbReference type="PIRSF" id="PIRSF017689">
    <property type="entry name" value="SepSecS"/>
    <property type="match status" value="1"/>
</dbReference>
<protein>
    <recommendedName>
        <fullName evidence="6 18">O-phosphoseryl-tRNA(Sec) selenium transferase</fullName>
        <ecNumber evidence="5 18">2.9.1.2</ecNumber>
    </recommendedName>
    <alternativeName>
        <fullName evidence="14 18">Selenocysteine synthase</fullName>
    </alternativeName>
    <alternativeName>
        <fullName evidence="15 18">Selenocysteinyl-tRNA(Sec) synthase</fullName>
    </alternativeName>
    <alternativeName>
        <fullName evidence="16 18">Sep-tRNA:Sec-tRNA synthase</fullName>
    </alternativeName>
</protein>
<evidence type="ECO:0000256" key="11">
    <source>
        <dbReference type="ARBA" id="ARBA00022917"/>
    </source>
</evidence>
<keyword evidence="7 18" id="KW-0820">tRNA-binding</keyword>
<evidence type="ECO:0000256" key="15">
    <source>
        <dbReference type="ARBA" id="ARBA00032048"/>
    </source>
</evidence>
<evidence type="ECO:0000256" key="5">
    <source>
        <dbReference type="ARBA" id="ARBA00012464"/>
    </source>
</evidence>
<feature type="binding site" evidence="19">
    <location>
        <position position="107"/>
    </location>
    <ligand>
        <name>substrate</name>
    </ligand>
</feature>
<evidence type="ECO:0000256" key="17">
    <source>
        <dbReference type="ARBA" id="ARBA00048808"/>
    </source>
</evidence>
<evidence type="ECO:0000256" key="19">
    <source>
        <dbReference type="PIRSR" id="PIRSR017689-1"/>
    </source>
</evidence>
<evidence type="ECO:0000256" key="16">
    <source>
        <dbReference type="ARBA" id="ARBA00032693"/>
    </source>
</evidence>
<feature type="binding site" evidence="19">
    <location>
        <position position="281"/>
    </location>
    <ligand>
        <name>tRNA</name>
        <dbReference type="ChEBI" id="CHEBI:17843"/>
    </ligand>
</feature>
<comment type="cofactor">
    <cofactor evidence="1 18 20">
        <name>pyridoxal 5'-phosphate</name>
        <dbReference type="ChEBI" id="CHEBI:597326"/>
    </cofactor>
</comment>
<feature type="binding site" evidence="19">
    <location>
        <position position="323"/>
    </location>
    <ligand>
        <name>substrate</name>
    </ligand>
</feature>
<evidence type="ECO:0000256" key="2">
    <source>
        <dbReference type="ARBA" id="ARBA00002552"/>
    </source>
</evidence>
<dbReference type="Gene3D" id="3.40.640.10">
    <property type="entry name" value="Type I PLP-dependent aspartate aminotransferase-like (Major domain)"/>
    <property type="match status" value="1"/>
</dbReference>
<evidence type="ECO:0000256" key="13">
    <source>
        <dbReference type="ARBA" id="ARBA00026053"/>
    </source>
</evidence>
<dbReference type="UniPathway" id="UPA00906">
    <property type="reaction ID" value="UER00898"/>
</dbReference>
<evidence type="ECO:0000256" key="20">
    <source>
        <dbReference type="PIRSR" id="PIRSR017689-50"/>
    </source>
</evidence>
<dbReference type="GO" id="GO:0000049">
    <property type="term" value="F:tRNA binding"/>
    <property type="evidence" value="ECO:0007669"/>
    <property type="project" value="UniProtKB-UniRule"/>
</dbReference>
<dbReference type="SUPFAM" id="SSF53383">
    <property type="entry name" value="PLP-dependent transferases"/>
    <property type="match status" value="1"/>
</dbReference>
<organism evidence="22">
    <name type="scientific">Culicoides sonorensis</name>
    <name type="common">Biting midge</name>
    <dbReference type="NCBI Taxonomy" id="179676"/>
    <lineage>
        <taxon>Eukaryota</taxon>
        <taxon>Metazoa</taxon>
        <taxon>Ecdysozoa</taxon>
        <taxon>Arthropoda</taxon>
        <taxon>Hexapoda</taxon>
        <taxon>Insecta</taxon>
        <taxon>Pterygota</taxon>
        <taxon>Neoptera</taxon>
        <taxon>Endopterygota</taxon>
        <taxon>Diptera</taxon>
        <taxon>Nematocera</taxon>
        <taxon>Chironomoidea</taxon>
        <taxon>Ceratopogonidae</taxon>
        <taxon>Ceratopogoninae</taxon>
        <taxon>Culicoides</taxon>
        <taxon>Monoculicoides</taxon>
    </lineage>
</organism>
<dbReference type="Pfam" id="PF05889">
    <property type="entry name" value="SepSecS"/>
    <property type="match status" value="1"/>
</dbReference>
<dbReference type="InterPro" id="IPR015421">
    <property type="entry name" value="PyrdxlP-dep_Trfase_major"/>
</dbReference>
<feature type="modified residue" description="N6-(pyridoxal phosphate)lysine" evidence="20">
    <location>
        <position position="294"/>
    </location>
</feature>
<sequence>MDEDKVKKSIESIVGKSYADIAVDGRKSKINTITQFLEKNFDSTYFTQKKLPEIGFSDDMIEEILNYLSSLDSNNFADTCGVGEREGRVYSKLVSRINFNFAHGVGRSGSLTESQPKAIGSTILARLTESLLLDVIKLSGIQSVKKCILVPMATGMTLVLSFLSLRSTRPGSKFILWSRIDQRSCFKAICTAGFTPIIIDLIQVGDELQTNIEEFRNQITKLGSSNIACIYSTTSCFAPRACDDIIELGKLAKEFNIPHIVNNAYGLQSTFITHQIEQTHKSGRIDIFVSSSDKNFMVPVSGCIVAGFESEKIKEIADTYAGRATSTPALNIFITLLSMGRQGYMNLVKERKELFLYMKEKLTELAEKHNERVLITKKNPISLGFTLKSVPCGKESLIGSMLFKRGVSGARVVPKNDNKNLCGFEFKGWGSHINDMETSYLTAAVAIGAKKPEIDTFIAKLDKVLTKVKSGELPQT</sequence>
<feature type="binding site" evidence="19">
    <location>
        <position position="405"/>
    </location>
    <ligand>
        <name>tRNA</name>
        <dbReference type="ChEBI" id="CHEBI:17843"/>
    </ligand>
</feature>
<accession>A0A336ML18</accession>
<dbReference type="GO" id="GO:0001717">
    <property type="term" value="P:conversion of seryl-tRNAsec to selenocys-tRNAsec"/>
    <property type="evidence" value="ECO:0007669"/>
    <property type="project" value="UniProtKB-UniRule"/>
</dbReference>
<keyword evidence="11 18" id="KW-0648">Protein biosynthesis</keyword>
<dbReference type="InterPro" id="IPR008829">
    <property type="entry name" value="SepSecS/SepCysS"/>
</dbReference>
<evidence type="ECO:0000313" key="22">
    <source>
        <dbReference type="EMBL" id="SSX30231.1"/>
    </source>
</evidence>
<dbReference type="EMBL" id="UFQT01001369">
    <property type="protein sequence ID" value="SSX30231.1"/>
    <property type="molecule type" value="Genomic_DNA"/>
</dbReference>
<comment type="function">
    <text evidence="2 18">Converts O-phosphoseryl-tRNA(Sec) to selenocysteinyl-tRNA(Sec) required for selenoprotein biosynthesis.</text>
</comment>
<keyword evidence="8 18" id="KW-0808">Transferase</keyword>
<evidence type="ECO:0000256" key="12">
    <source>
        <dbReference type="ARBA" id="ARBA00023266"/>
    </source>
</evidence>
<gene>
    <name evidence="22" type="primary">CSON002206</name>
</gene>
<evidence type="ECO:0000256" key="18">
    <source>
        <dbReference type="PIRNR" id="PIRNR017689"/>
    </source>
</evidence>
<dbReference type="GO" id="GO:0001514">
    <property type="term" value="P:selenocysteine incorporation"/>
    <property type="evidence" value="ECO:0007669"/>
    <property type="project" value="TreeGrafter"/>
</dbReference>
<dbReference type="AlphaFoldDB" id="A0A336ML18"/>
<dbReference type="VEuPathDB" id="VectorBase:CSON002206"/>
<dbReference type="NCBIfam" id="TIGR03531">
    <property type="entry name" value="selenium_SpcS"/>
    <property type="match status" value="1"/>
</dbReference>
<comment type="similarity">
    <text evidence="4 18">Belongs to the SepSecS family.</text>
</comment>
<feature type="binding site" evidence="19">
    <location>
        <position position="108"/>
    </location>
    <ligand>
        <name>substrate</name>
    </ligand>
</feature>
<reference evidence="22" key="2">
    <citation type="submission" date="2018-07" db="EMBL/GenBank/DDBJ databases">
        <authorList>
            <person name="Quirk P.G."/>
            <person name="Krulwich T.A."/>
        </authorList>
    </citation>
    <scope>NUCLEOTIDE SEQUENCE</scope>
</reference>
<dbReference type="GO" id="GO:0005737">
    <property type="term" value="C:cytoplasm"/>
    <property type="evidence" value="ECO:0007669"/>
    <property type="project" value="UniProtKB-SubCell"/>
</dbReference>
<keyword evidence="12 18" id="KW-0711">Selenium</keyword>
<comment type="subcellular location">
    <subcellularLocation>
        <location evidence="18">Cytoplasm</location>
    </subcellularLocation>
</comment>
<evidence type="ECO:0000256" key="4">
    <source>
        <dbReference type="ARBA" id="ARBA00007037"/>
    </source>
</evidence>
<dbReference type="PANTHER" id="PTHR12944:SF2">
    <property type="entry name" value="O-PHOSPHOSERYL-TRNA(SEC) SELENIUM TRANSFERASE"/>
    <property type="match status" value="1"/>
</dbReference>
<name>A0A336ML18_CULSO</name>
<dbReference type="InterPro" id="IPR015424">
    <property type="entry name" value="PyrdxlP-dep_Trfase"/>
</dbReference>
<evidence type="ECO:0000256" key="3">
    <source>
        <dbReference type="ARBA" id="ARBA00004822"/>
    </source>
</evidence>
<evidence type="ECO:0000256" key="7">
    <source>
        <dbReference type="ARBA" id="ARBA00022555"/>
    </source>
</evidence>
<feature type="site" description="May act as a substrate filter by repelling compounds with a negatively charged alpha-carboxylate" evidence="20">
    <location>
        <position position="84"/>
    </location>
</feature>
<dbReference type="GO" id="GO:0098621">
    <property type="term" value="F:O-phosphoseryl-tRNA(Sec) selenium transferase activity"/>
    <property type="evidence" value="ECO:0007669"/>
    <property type="project" value="UniProtKB-EC"/>
</dbReference>
<keyword evidence="10 18" id="KW-0663">Pyridoxal phosphate</keyword>
<keyword evidence="9 18" id="KW-0694">RNA-binding</keyword>
<comment type="pathway">
    <text evidence="3 18">Aminoacyl-tRNA biosynthesis; selenocysteinyl-tRNA(Sec) biosynthesis; selenocysteinyl-tRNA(Sec) from L-seryl-tRNA(Sec) (archaeal/eukaryal route): step 2/2.</text>
</comment>
<evidence type="ECO:0000256" key="6">
    <source>
        <dbReference type="ARBA" id="ARBA00021963"/>
    </source>
</evidence>
<feature type="binding site" evidence="19">
    <location>
        <position position="85"/>
    </location>
    <ligand>
        <name>pyridoxal 5'-phosphate</name>
        <dbReference type="ChEBI" id="CHEBI:597326"/>
    </ligand>
</feature>
<reference evidence="21" key="1">
    <citation type="submission" date="2018-04" db="EMBL/GenBank/DDBJ databases">
        <authorList>
            <person name="Go L.Y."/>
            <person name="Mitchell J.A."/>
        </authorList>
    </citation>
    <scope>NUCLEOTIDE SEQUENCE</scope>
    <source>
        <tissue evidence="21">Whole organism</tissue>
    </source>
</reference>
<evidence type="ECO:0000256" key="14">
    <source>
        <dbReference type="ARBA" id="ARBA00030669"/>
    </source>
</evidence>
<keyword evidence="18" id="KW-0963">Cytoplasm</keyword>
<comment type="catalytic activity">
    <reaction evidence="17 18">
        <text>O-phospho-L-seryl-tRNA(Sec) + selenophosphate + H2O = L-selenocysteinyl-tRNA(Sec) + 2 phosphate</text>
        <dbReference type="Rhea" id="RHEA:25041"/>
        <dbReference type="Rhea" id="RHEA-COMP:9743"/>
        <dbReference type="Rhea" id="RHEA-COMP:9947"/>
        <dbReference type="ChEBI" id="CHEBI:15377"/>
        <dbReference type="ChEBI" id="CHEBI:16144"/>
        <dbReference type="ChEBI" id="CHEBI:43474"/>
        <dbReference type="ChEBI" id="CHEBI:78551"/>
        <dbReference type="ChEBI" id="CHEBI:78573"/>
        <dbReference type="EC" id="2.9.1.2"/>
    </reaction>
</comment>
<dbReference type="EMBL" id="UFQS01001369">
    <property type="protein sequence ID" value="SSX10545.1"/>
    <property type="molecule type" value="Genomic_DNA"/>
</dbReference>
<proteinExistence type="inferred from homology"/>
<dbReference type="EC" id="2.9.1.2" evidence="5 18"/>
<dbReference type="OMA" id="APRVPDX"/>
<dbReference type="PANTHER" id="PTHR12944">
    <property type="entry name" value="SOLUBLE LIVER ANTIGEN/LIVER PANCREAS ANTIGEN"/>
    <property type="match status" value="1"/>
</dbReference>
<dbReference type="InterPro" id="IPR019872">
    <property type="entry name" value="Sec-tRNA_Se_transferase"/>
</dbReference>
<evidence type="ECO:0000256" key="8">
    <source>
        <dbReference type="ARBA" id="ARBA00022679"/>
    </source>
</evidence>
<feature type="binding site" evidence="19">
    <location>
        <position position="115"/>
    </location>
    <ligand>
        <name>substrate</name>
    </ligand>
</feature>
<evidence type="ECO:0000256" key="10">
    <source>
        <dbReference type="ARBA" id="ARBA00022898"/>
    </source>
</evidence>
<evidence type="ECO:0000313" key="21">
    <source>
        <dbReference type="EMBL" id="SSX10545.1"/>
    </source>
</evidence>
<evidence type="ECO:0000256" key="9">
    <source>
        <dbReference type="ARBA" id="ARBA00022884"/>
    </source>
</evidence>
<comment type="subunit">
    <text evidence="13">Homotetramer formed by a catalytic dimer and a non-catalytic dimer serving as a binding platform that orients tRNASec for catalysis. Each tetramer binds the CCA ends of two tRNAs which point to the active sites of the catalytic dimer.</text>
</comment>